<dbReference type="OrthoDB" id="289038at2759"/>
<keyword evidence="3" id="KW-1185">Reference proteome</keyword>
<evidence type="ECO:0000313" key="3">
    <source>
        <dbReference type="Proteomes" id="UP000654913"/>
    </source>
</evidence>
<gene>
    <name evidence="2" type="ORF">APUU_41212A</name>
</gene>
<dbReference type="Proteomes" id="UP000654913">
    <property type="component" value="Chromosome 4"/>
</dbReference>
<protein>
    <submittedName>
        <fullName evidence="2">Uncharacterized protein</fullName>
    </submittedName>
</protein>
<dbReference type="RefSeq" id="XP_041556962.1">
    <property type="nucleotide sequence ID" value="XM_041704369.1"/>
</dbReference>
<organism evidence="2 3">
    <name type="scientific">Aspergillus puulaauensis</name>
    <dbReference type="NCBI Taxonomy" id="1220207"/>
    <lineage>
        <taxon>Eukaryota</taxon>
        <taxon>Fungi</taxon>
        <taxon>Dikarya</taxon>
        <taxon>Ascomycota</taxon>
        <taxon>Pezizomycotina</taxon>
        <taxon>Eurotiomycetes</taxon>
        <taxon>Eurotiomycetidae</taxon>
        <taxon>Eurotiales</taxon>
        <taxon>Aspergillaceae</taxon>
        <taxon>Aspergillus</taxon>
    </lineage>
</organism>
<dbReference type="GeneID" id="64974773"/>
<name>A0A7R7XPV8_9EURO</name>
<reference evidence="2" key="2">
    <citation type="submission" date="2021-02" db="EMBL/GenBank/DDBJ databases">
        <title>Aspergillus puulaauensis MK2 genome sequence.</title>
        <authorList>
            <person name="Futagami T."/>
            <person name="Mori K."/>
            <person name="Kadooka C."/>
            <person name="Tanaka T."/>
        </authorList>
    </citation>
    <scope>NUCLEOTIDE SEQUENCE</scope>
    <source>
        <strain evidence="2">MK2</strain>
    </source>
</reference>
<reference evidence="2" key="1">
    <citation type="submission" date="2021-01" db="EMBL/GenBank/DDBJ databases">
        <authorList>
            <consortium name="Aspergillus puulaauensis MK2 genome sequencing consortium"/>
            <person name="Kazuki M."/>
            <person name="Futagami T."/>
        </authorList>
    </citation>
    <scope>NUCLEOTIDE SEQUENCE</scope>
    <source>
        <strain evidence="2">MK2</strain>
    </source>
</reference>
<evidence type="ECO:0000256" key="1">
    <source>
        <dbReference type="SAM" id="MobiDB-lite"/>
    </source>
</evidence>
<sequence>MESMAIATTKKHRTSVPIELRNRQIMSFKNPGILEYRNAVILMLLHTSFLLNWAQEIHPARHKCDTSDMNLLCAFYSLATSYWHGDISQDTHNTRMVRVWAKLCNATWTAGDVYRRQGPWRFMEAYFRQPGEGLKDKDGRIKDPQHFFRGRSQNTSNT</sequence>
<evidence type="ECO:0000313" key="2">
    <source>
        <dbReference type="EMBL" id="BCS24768.1"/>
    </source>
</evidence>
<feature type="region of interest" description="Disordered" evidence="1">
    <location>
        <begin position="134"/>
        <end position="158"/>
    </location>
</feature>
<accession>A0A7R7XPV8</accession>
<dbReference type="EMBL" id="AP024446">
    <property type="protein sequence ID" value="BCS24768.1"/>
    <property type="molecule type" value="Genomic_DNA"/>
</dbReference>
<proteinExistence type="predicted"/>
<dbReference type="KEGG" id="apuu:APUU_41212A"/>
<dbReference type="SUPFAM" id="SSF54001">
    <property type="entry name" value="Cysteine proteinases"/>
    <property type="match status" value="1"/>
</dbReference>
<dbReference type="AlphaFoldDB" id="A0A7R7XPV8"/>
<feature type="compositionally biased region" description="Basic and acidic residues" evidence="1">
    <location>
        <begin position="134"/>
        <end position="146"/>
    </location>
</feature>
<dbReference type="InterPro" id="IPR038765">
    <property type="entry name" value="Papain-like_cys_pep_sf"/>
</dbReference>